<dbReference type="InterPro" id="IPR005850">
    <property type="entry name" value="GalP_Utransf_C"/>
</dbReference>
<keyword evidence="3 10" id="KW-0808">Transferase</keyword>
<evidence type="ECO:0000256" key="5">
    <source>
        <dbReference type="ARBA" id="ARBA00022723"/>
    </source>
</evidence>
<dbReference type="InterPro" id="IPR001937">
    <property type="entry name" value="GalP_UDPtransf1"/>
</dbReference>
<dbReference type="GO" id="GO:0008108">
    <property type="term" value="F:UDP-glucose:hexose-1-phosphate uridylyltransferase activity"/>
    <property type="evidence" value="ECO:0007669"/>
    <property type="project" value="InterPro"/>
</dbReference>
<gene>
    <name evidence="10" type="ORF">MNB_SV-9-1138</name>
</gene>
<proteinExistence type="inferred from homology"/>
<comment type="similarity">
    <text evidence="2">Belongs to the galactose-1-phosphate uridylyltransferase type 1 family.</text>
</comment>
<dbReference type="InterPro" id="IPR005849">
    <property type="entry name" value="GalP_Utransf_N"/>
</dbReference>
<dbReference type="Pfam" id="PF02744">
    <property type="entry name" value="GalP_UDP_tr_C"/>
    <property type="match status" value="1"/>
</dbReference>
<evidence type="ECO:0000259" key="9">
    <source>
        <dbReference type="Pfam" id="PF02744"/>
    </source>
</evidence>
<evidence type="ECO:0000256" key="2">
    <source>
        <dbReference type="ARBA" id="ARBA00010951"/>
    </source>
</evidence>
<evidence type="ECO:0000256" key="3">
    <source>
        <dbReference type="ARBA" id="ARBA00022679"/>
    </source>
</evidence>
<dbReference type="NCBIfam" id="TIGR00209">
    <property type="entry name" value="galT_1"/>
    <property type="match status" value="1"/>
</dbReference>
<evidence type="ECO:0000256" key="1">
    <source>
        <dbReference type="ARBA" id="ARBA00001947"/>
    </source>
</evidence>
<evidence type="ECO:0000256" key="4">
    <source>
        <dbReference type="ARBA" id="ARBA00022695"/>
    </source>
</evidence>
<dbReference type="InterPro" id="IPR053177">
    <property type="entry name" value="ADP-glucose_phosphorylase"/>
</dbReference>
<dbReference type="AlphaFoldDB" id="A0A1W1BZ31"/>
<dbReference type="Gene3D" id="3.30.428.10">
    <property type="entry name" value="HIT-like"/>
    <property type="match status" value="2"/>
</dbReference>
<name>A0A1W1BZ31_9ZZZZ</name>
<dbReference type="SUPFAM" id="SSF54197">
    <property type="entry name" value="HIT-like"/>
    <property type="match status" value="2"/>
</dbReference>
<evidence type="ECO:0000256" key="7">
    <source>
        <dbReference type="ARBA" id="ARBA00023277"/>
    </source>
</evidence>
<dbReference type="PIRSF" id="PIRSF000808">
    <property type="entry name" value="GalT"/>
    <property type="match status" value="1"/>
</dbReference>
<dbReference type="GO" id="GO:0006012">
    <property type="term" value="P:galactose metabolic process"/>
    <property type="evidence" value="ECO:0007669"/>
    <property type="project" value="InterPro"/>
</dbReference>
<feature type="domain" description="Galactose-1-phosphate uridyl transferase C-terminal" evidence="9">
    <location>
        <begin position="189"/>
        <end position="262"/>
    </location>
</feature>
<dbReference type="Pfam" id="PF01087">
    <property type="entry name" value="GalP_UDP_transf"/>
    <property type="match status" value="1"/>
</dbReference>
<reference evidence="10" key="1">
    <citation type="submission" date="2016-10" db="EMBL/GenBank/DDBJ databases">
        <authorList>
            <person name="de Groot N.N."/>
        </authorList>
    </citation>
    <scope>NUCLEOTIDE SEQUENCE</scope>
</reference>
<sequence length="343" mass="39840">MSDIRYNLLNDNFVIIAPERLHRPLNITKLDEKYTQSDCPFCDGNENKTTPEIDAIRDENSKPNSSNWKTRVVPNLYKAVSIENENYVKHNGMFTANEGFGAHEIIIDTPHHNNLMHKWNIEEYTNWIDTIQRRIKDLKTDQRLLHISIFKNQGAKAGGTQAHPHTQIIALPIVPTKLHHKFERFLNHYNFTNRVLMEDIIVQEYDDEVRIIKDNKDFVAFCPYASEYPFEVIIASKEGLSKLEDISDSERENLVKLLKYVNASLNYTVGDIDFNVSITTPPLHHTTQTSPYFDKIDNISRLAIHIMPRIYQHGGFEISMDMMINPVTPEEASRQLRLYKDAE</sequence>
<feature type="domain" description="Galactose-1-phosphate uridyl transferase N-terminal" evidence="8">
    <location>
        <begin position="3"/>
        <end position="175"/>
    </location>
</feature>
<comment type="cofactor">
    <cofactor evidence="1">
        <name>Zn(2+)</name>
        <dbReference type="ChEBI" id="CHEBI:29105"/>
    </cofactor>
</comment>
<protein>
    <submittedName>
        <fullName evidence="10">Galactose-1-phosphate uridylyltransferase</fullName>
        <ecNumber evidence="10">2.7.7.10</ecNumber>
    </submittedName>
</protein>
<dbReference type="EC" id="2.7.7.10" evidence="10"/>
<evidence type="ECO:0000259" key="8">
    <source>
        <dbReference type="Pfam" id="PF01087"/>
    </source>
</evidence>
<keyword evidence="4 10" id="KW-0548">Nucleotidyltransferase</keyword>
<dbReference type="PANTHER" id="PTHR42763:SF2">
    <property type="entry name" value="ADP-GLUCOSE PHOSPHORYLASE"/>
    <property type="match status" value="1"/>
</dbReference>
<dbReference type="PANTHER" id="PTHR42763">
    <property type="entry name" value="ADP-GLUCOSE PHOSPHORYLASE"/>
    <property type="match status" value="1"/>
</dbReference>
<evidence type="ECO:0000256" key="6">
    <source>
        <dbReference type="ARBA" id="ARBA00022833"/>
    </source>
</evidence>
<dbReference type="GO" id="GO:0008270">
    <property type="term" value="F:zinc ion binding"/>
    <property type="evidence" value="ECO:0007669"/>
    <property type="project" value="InterPro"/>
</dbReference>
<evidence type="ECO:0000313" key="10">
    <source>
        <dbReference type="EMBL" id="SFV58776.1"/>
    </source>
</evidence>
<keyword evidence="7" id="KW-0119">Carbohydrate metabolism</keyword>
<dbReference type="InterPro" id="IPR036265">
    <property type="entry name" value="HIT-like_sf"/>
</dbReference>
<organism evidence="10">
    <name type="scientific">hydrothermal vent metagenome</name>
    <dbReference type="NCBI Taxonomy" id="652676"/>
    <lineage>
        <taxon>unclassified sequences</taxon>
        <taxon>metagenomes</taxon>
        <taxon>ecological metagenomes</taxon>
    </lineage>
</organism>
<dbReference type="EMBL" id="FPHG01000037">
    <property type="protein sequence ID" value="SFV58776.1"/>
    <property type="molecule type" value="Genomic_DNA"/>
</dbReference>
<keyword evidence="5" id="KW-0479">Metal-binding</keyword>
<accession>A0A1W1BZ31</accession>
<dbReference type="GO" id="GO:0017103">
    <property type="term" value="F:UTP:galactose-1-phosphate uridylyltransferase activity"/>
    <property type="evidence" value="ECO:0007669"/>
    <property type="project" value="UniProtKB-EC"/>
</dbReference>
<keyword evidence="6" id="KW-0862">Zinc</keyword>